<reference evidence="1" key="1">
    <citation type="journal article" date="2019" name="Sci. Rep.">
        <title>Draft genome of Tanacetum cinerariifolium, the natural source of mosquito coil.</title>
        <authorList>
            <person name="Yamashiro T."/>
            <person name="Shiraishi A."/>
            <person name="Satake H."/>
            <person name="Nakayama K."/>
        </authorList>
    </citation>
    <scope>NUCLEOTIDE SEQUENCE</scope>
</reference>
<accession>A0A699VC77</accession>
<sequence length="80" mass="7875">AGGVHGRVGLGQVVAGLRHAVCRGPAALPRIGVAVCAAAVSPAFGARGRYRGRAAAGRGLAAAARRGHHALVGGQRDYAV</sequence>
<protein>
    <submittedName>
        <fullName evidence="1">Uncharacterized protein</fullName>
    </submittedName>
</protein>
<organism evidence="1">
    <name type="scientific">Tanacetum cinerariifolium</name>
    <name type="common">Dalmatian daisy</name>
    <name type="synonym">Chrysanthemum cinerariifolium</name>
    <dbReference type="NCBI Taxonomy" id="118510"/>
    <lineage>
        <taxon>Eukaryota</taxon>
        <taxon>Viridiplantae</taxon>
        <taxon>Streptophyta</taxon>
        <taxon>Embryophyta</taxon>
        <taxon>Tracheophyta</taxon>
        <taxon>Spermatophyta</taxon>
        <taxon>Magnoliopsida</taxon>
        <taxon>eudicotyledons</taxon>
        <taxon>Gunneridae</taxon>
        <taxon>Pentapetalae</taxon>
        <taxon>asterids</taxon>
        <taxon>campanulids</taxon>
        <taxon>Asterales</taxon>
        <taxon>Asteraceae</taxon>
        <taxon>Asteroideae</taxon>
        <taxon>Anthemideae</taxon>
        <taxon>Anthemidinae</taxon>
        <taxon>Tanacetum</taxon>
    </lineage>
</organism>
<name>A0A699VC77_TANCI</name>
<evidence type="ECO:0000313" key="1">
    <source>
        <dbReference type="EMBL" id="GFD31171.1"/>
    </source>
</evidence>
<comment type="caution">
    <text evidence="1">The sequence shown here is derived from an EMBL/GenBank/DDBJ whole genome shotgun (WGS) entry which is preliminary data.</text>
</comment>
<gene>
    <name evidence="1" type="ORF">Tci_903140</name>
</gene>
<dbReference type="AlphaFoldDB" id="A0A699VC77"/>
<proteinExistence type="predicted"/>
<dbReference type="EMBL" id="BKCJ011411232">
    <property type="protein sequence ID" value="GFD31171.1"/>
    <property type="molecule type" value="Genomic_DNA"/>
</dbReference>
<feature type="non-terminal residue" evidence="1">
    <location>
        <position position="1"/>
    </location>
</feature>